<keyword evidence="7" id="KW-0067">ATP-binding</keyword>
<dbReference type="InterPro" id="IPR011712">
    <property type="entry name" value="Sig_transdc_His_kin_sub3_dim/P"/>
</dbReference>
<keyword evidence="9" id="KW-0812">Transmembrane</keyword>
<feature type="domain" description="Signal transduction histidine kinase subgroup 3 dimerisation and phosphoacceptor" evidence="10">
    <location>
        <begin position="240"/>
        <end position="303"/>
    </location>
</feature>
<evidence type="ECO:0000256" key="7">
    <source>
        <dbReference type="ARBA" id="ARBA00022840"/>
    </source>
</evidence>
<dbReference type="PANTHER" id="PTHR24421">
    <property type="entry name" value="NITRATE/NITRITE SENSOR PROTEIN NARX-RELATED"/>
    <property type="match status" value="1"/>
</dbReference>
<feature type="domain" description="Putative sensor" evidence="11">
    <location>
        <begin position="26"/>
        <end position="209"/>
    </location>
</feature>
<evidence type="ECO:0000256" key="8">
    <source>
        <dbReference type="ARBA" id="ARBA00023012"/>
    </source>
</evidence>
<dbReference type="GO" id="GO:0046983">
    <property type="term" value="F:protein dimerization activity"/>
    <property type="evidence" value="ECO:0007669"/>
    <property type="project" value="InterPro"/>
</dbReference>
<keyword evidence="13" id="KW-1185">Reference proteome</keyword>
<dbReference type="Gene3D" id="1.20.5.1930">
    <property type="match status" value="1"/>
</dbReference>
<feature type="transmembrane region" description="Helical" evidence="9">
    <location>
        <begin position="125"/>
        <end position="152"/>
    </location>
</feature>
<keyword evidence="3" id="KW-0597">Phosphoprotein</keyword>
<evidence type="ECO:0000256" key="5">
    <source>
        <dbReference type="ARBA" id="ARBA00022741"/>
    </source>
</evidence>
<dbReference type="KEGG" id="aser:Asera_17960"/>
<dbReference type="GO" id="GO:0000155">
    <property type="term" value="F:phosphorelay sensor kinase activity"/>
    <property type="evidence" value="ECO:0007669"/>
    <property type="project" value="InterPro"/>
</dbReference>
<proteinExistence type="predicted"/>
<dbReference type="Proteomes" id="UP000680750">
    <property type="component" value="Chromosome"/>
</dbReference>
<dbReference type="GO" id="GO:0016020">
    <property type="term" value="C:membrane"/>
    <property type="evidence" value="ECO:0007669"/>
    <property type="project" value="InterPro"/>
</dbReference>
<feature type="transmembrane region" description="Helical" evidence="9">
    <location>
        <begin position="38"/>
        <end position="68"/>
    </location>
</feature>
<dbReference type="Pfam" id="PF13796">
    <property type="entry name" value="Sensor"/>
    <property type="match status" value="1"/>
</dbReference>
<dbReference type="SUPFAM" id="SSF55874">
    <property type="entry name" value="ATPase domain of HSP90 chaperone/DNA topoisomerase II/histidine kinase"/>
    <property type="match status" value="1"/>
</dbReference>
<dbReference type="CDD" id="cd16917">
    <property type="entry name" value="HATPase_UhpB-NarQ-NarX-like"/>
    <property type="match status" value="1"/>
</dbReference>
<keyword evidence="9" id="KW-1133">Transmembrane helix</keyword>
<evidence type="ECO:0000313" key="12">
    <source>
        <dbReference type="EMBL" id="BCJ27688.1"/>
    </source>
</evidence>
<dbReference type="GO" id="GO:0005524">
    <property type="term" value="F:ATP binding"/>
    <property type="evidence" value="ECO:0007669"/>
    <property type="project" value="UniProtKB-KW"/>
</dbReference>
<sequence length="430" mass="46316">MSTAAPGTAENRRRTTVSQFFADTGYCLADFPLSVASFVVLLTLFSVGLGTFAGAGGAFVLLAGMHVARAFAGLERRRLSSVLRTPVTAPRYRKDHTKHTGLRRQLVPLVDPQCWRDLVFGIARFVTGVTAFVVTVTWWAVAIGYTLSFLWAYPVLPYLNGISDLLGMPHKYGYVVAVDTGVGLLFLLSAPFVVRGMTLMNAGLARGLLTRHRVDALQERVDELTESREAARSAEASALRRLERDIHDGPQQRLVRLTMDLSLAQRRMRTDPERAEPLLAEAIQQTRETLDELRALSRGIAPPILADRGLAAALAAVTGRCTVPTELSVSLPDSKRLPESTENTAYFLVAEALTNVAKHSGATWCEVKVTGDGSLLYVTISDNGKGGAHTAKGHGLSGLADRVRAADGRFHVDSPAGGPTVLTAELPCAS</sequence>
<dbReference type="InterPro" id="IPR036890">
    <property type="entry name" value="HATPase_C_sf"/>
</dbReference>
<dbReference type="EMBL" id="AP023354">
    <property type="protein sequence ID" value="BCJ27688.1"/>
    <property type="molecule type" value="Genomic_DNA"/>
</dbReference>
<dbReference type="Pfam" id="PF07730">
    <property type="entry name" value="HisKA_3"/>
    <property type="match status" value="1"/>
</dbReference>
<dbReference type="Gene3D" id="3.30.565.10">
    <property type="entry name" value="Histidine kinase-like ATPase, C-terminal domain"/>
    <property type="match status" value="1"/>
</dbReference>
<accession>A0A810L0B7</accession>
<dbReference type="RefSeq" id="WP_030449979.1">
    <property type="nucleotide sequence ID" value="NZ_AP023354.1"/>
</dbReference>
<keyword evidence="4" id="KW-0808">Transferase</keyword>
<dbReference type="EC" id="2.7.13.3" evidence="2"/>
<keyword evidence="6 12" id="KW-0418">Kinase</keyword>
<evidence type="ECO:0000313" key="13">
    <source>
        <dbReference type="Proteomes" id="UP000680750"/>
    </source>
</evidence>
<evidence type="ECO:0000256" key="3">
    <source>
        <dbReference type="ARBA" id="ARBA00022553"/>
    </source>
</evidence>
<gene>
    <name evidence="12" type="ORF">Asera_17960</name>
</gene>
<dbReference type="PANTHER" id="PTHR24421:SF10">
    <property type="entry name" value="NITRATE_NITRITE SENSOR PROTEIN NARQ"/>
    <property type="match status" value="1"/>
</dbReference>
<name>A0A810L0B7_9ACTN</name>
<comment type="catalytic activity">
    <reaction evidence="1">
        <text>ATP + protein L-histidine = ADP + protein N-phospho-L-histidine.</text>
        <dbReference type="EC" id="2.7.13.3"/>
    </reaction>
</comment>
<feature type="transmembrane region" description="Helical" evidence="9">
    <location>
        <begin position="172"/>
        <end position="194"/>
    </location>
</feature>
<keyword evidence="5" id="KW-0547">Nucleotide-binding</keyword>
<dbReference type="AlphaFoldDB" id="A0A810L0B7"/>
<dbReference type="InterPro" id="IPR050482">
    <property type="entry name" value="Sensor_HK_TwoCompSys"/>
</dbReference>
<evidence type="ECO:0000256" key="2">
    <source>
        <dbReference type="ARBA" id="ARBA00012438"/>
    </source>
</evidence>
<evidence type="ECO:0000259" key="11">
    <source>
        <dbReference type="Pfam" id="PF13796"/>
    </source>
</evidence>
<protein>
    <recommendedName>
        <fullName evidence="2">histidine kinase</fullName>
        <ecNumber evidence="2">2.7.13.3</ecNumber>
    </recommendedName>
</protein>
<dbReference type="InterPro" id="IPR025828">
    <property type="entry name" value="Put_sensor_dom"/>
</dbReference>
<evidence type="ECO:0000256" key="9">
    <source>
        <dbReference type="SAM" id="Phobius"/>
    </source>
</evidence>
<keyword evidence="8" id="KW-0902">Two-component regulatory system</keyword>
<organism evidence="12 13">
    <name type="scientific">Actinocatenispora sera</name>
    <dbReference type="NCBI Taxonomy" id="390989"/>
    <lineage>
        <taxon>Bacteria</taxon>
        <taxon>Bacillati</taxon>
        <taxon>Actinomycetota</taxon>
        <taxon>Actinomycetes</taxon>
        <taxon>Micromonosporales</taxon>
        <taxon>Micromonosporaceae</taxon>
        <taxon>Actinocatenispora</taxon>
    </lineage>
</organism>
<evidence type="ECO:0000256" key="6">
    <source>
        <dbReference type="ARBA" id="ARBA00022777"/>
    </source>
</evidence>
<reference evidence="12" key="1">
    <citation type="submission" date="2020-08" db="EMBL/GenBank/DDBJ databases">
        <title>Whole genome shotgun sequence of Actinocatenispora sera NBRC 101916.</title>
        <authorList>
            <person name="Komaki H."/>
            <person name="Tamura T."/>
        </authorList>
    </citation>
    <scope>NUCLEOTIDE SEQUENCE</scope>
    <source>
        <strain evidence="12">NBRC 101916</strain>
    </source>
</reference>
<evidence type="ECO:0000256" key="1">
    <source>
        <dbReference type="ARBA" id="ARBA00000085"/>
    </source>
</evidence>
<evidence type="ECO:0000259" key="10">
    <source>
        <dbReference type="Pfam" id="PF07730"/>
    </source>
</evidence>
<keyword evidence="9" id="KW-0472">Membrane</keyword>
<evidence type="ECO:0000256" key="4">
    <source>
        <dbReference type="ARBA" id="ARBA00022679"/>
    </source>
</evidence>